<evidence type="ECO:0000313" key="2">
    <source>
        <dbReference type="EMBL" id="KIL62151.1"/>
    </source>
</evidence>
<feature type="chain" id="PRO_5002158609" evidence="1">
    <location>
        <begin position="25"/>
        <end position="91"/>
    </location>
</feature>
<dbReference type="OrthoDB" id="2665447at2759"/>
<proteinExistence type="predicted"/>
<accession>A0A0C2WZ61</accession>
<feature type="signal peptide" evidence="1">
    <location>
        <begin position="1"/>
        <end position="24"/>
    </location>
</feature>
<organism evidence="2 3">
    <name type="scientific">Amanita muscaria (strain Koide BX008)</name>
    <dbReference type="NCBI Taxonomy" id="946122"/>
    <lineage>
        <taxon>Eukaryota</taxon>
        <taxon>Fungi</taxon>
        <taxon>Dikarya</taxon>
        <taxon>Basidiomycota</taxon>
        <taxon>Agaricomycotina</taxon>
        <taxon>Agaricomycetes</taxon>
        <taxon>Agaricomycetidae</taxon>
        <taxon>Agaricales</taxon>
        <taxon>Pluteineae</taxon>
        <taxon>Amanitaceae</taxon>
        <taxon>Amanita</taxon>
    </lineage>
</organism>
<gene>
    <name evidence="2" type="ORF">M378DRAFT_81543</name>
</gene>
<evidence type="ECO:0000256" key="1">
    <source>
        <dbReference type="SAM" id="SignalP"/>
    </source>
</evidence>
<feature type="non-terminal residue" evidence="2">
    <location>
        <position position="1"/>
    </location>
</feature>
<sequence>QVHPYAKVALSVLCWASQAILAQANRDKSIQDLQSRISDVYEFMLGDGRLEKMISMKDILSQASQVVYECAKFIQVYSQPNFCESVTSAVM</sequence>
<evidence type="ECO:0000313" key="3">
    <source>
        <dbReference type="Proteomes" id="UP000054549"/>
    </source>
</evidence>
<dbReference type="HOGENOM" id="CLU_164899_0_0_1"/>
<dbReference type="Proteomes" id="UP000054549">
    <property type="component" value="Unassembled WGS sequence"/>
</dbReference>
<protein>
    <submittedName>
        <fullName evidence="2">Uncharacterized protein</fullName>
    </submittedName>
</protein>
<dbReference type="AlphaFoldDB" id="A0A0C2WZ61"/>
<keyword evidence="1" id="KW-0732">Signal</keyword>
<name>A0A0C2WZ61_AMAMK</name>
<reference evidence="2 3" key="1">
    <citation type="submission" date="2014-04" db="EMBL/GenBank/DDBJ databases">
        <title>Evolutionary Origins and Diversification of the Mycorrhizal Mutualists.</title>
        <authorList>
            <consortium name="DOE Joint Genome Institute"/>
            <consortium name="Mycorrhizal Genomics Consortium"/>
            <person name="Kohler A."/>
            <person name="Kuo A."/>
            <person name="Nagy L.G."/>
            <person name="Floudas D."/>
            <person name="Copeland A."/>
            <person name="Barry K.W."/>
            <person name="Cichocki N."/>
            <person name="Veneault-Fourrey C."/>
            <person name="LaButti K."/>
            <person name="Lindquist E.A."/>
            <person name="Lipzen A."/>
            <person name="Lundell T."/>
            <person name="Morin E."/>
            <person name="Murat C."/>
            <person name="Riley R."/>
            <person name="Ohm R."/>
            <person name="Sun H."/>
            <person name="Tunlid A."/>
            <person name="Henrissat B."/>
            <person name="Grigoriev I.V."/>
            <person name="Hibbett D.S."/>
            <person name="Martin F."/>
        </authorList>
    </citation>
    <scope>NUCLEOTIDE SEQUENCE [LARGE SCALE GENOMIC DNA]</scope>
    <source>
        <strain evidence="2 3">Koide BX008</strain>
    </source>
</reference>
<dbReference type="STRING" id="946122.A0A0C2WZ61"/>
<dbReference type="InParanoid" id="A0A0C2WZ61"/>
<dbReference type="EMBL" id="KN818274">
    <property type="protein sequence ID" value="KIL62151.1"/>
    <property type="molecule type" value="Genomic_DNA"/>
</dbReference>
<keyword evidence="3" id="KW-1185">Reference proteome</keyword>